<name>A0ACA9PIS3_9GLOM</name>
<feature type="non-terminal residue" evidence="1">
    <location>
        <position position="429"/>
    </location>
</feature>
<keyword evidence="2" id="KW-1185">Reference proteome</keyword>
<sequence>VTKRQDGPDGEADDIPSVARRQDGPDGEADDIPSVAKRQDGEADGIPDPTKRDDEDDIPGPTRKRQDGEADGIPDPTRKRDNGKTVNRSLAISLLNLSIRPLEELILNTLVTRHNTSQVKSIPLLNSSLPVLIQVSSCLIGLETGMPAPTTPWTSNKSGKGHLLSDRIPNQQRIPSPNPGGKGKGPSAQSSKPQSPEVTRLQQLISKIQKSLTDKQKGKGPVEGCFCLARNHKLSPHVSMCRSCGLILCELNQPYDPCPFGACNQPLLNTQSGTALIDSLNEQVAKTIIEEEGAKRRHEDEERRAAGAFPQLAPSSAASHSKQPNKPVQPSGPHKVLSLTQKGAILTVRKSTPSPSNKPKEIKDIPPPIVRVPAPKDGPDYAPPKSNAGSWENLRTERIIYIPPPKPASTQPQGGKNTKKSRQKNTQPA</sequence>
<comment type="caution">
    <text evidence="1">The sequence shown here is derived from an EMBL/GenBank/DDBJ whole genome shotgun (WGS) entry which is preliminary data.</text>
</comment>
<dbReference type="EMBL" id="CAJVPT010035113">
    <property type="protein sequence ID" value="CAG8710322.1"/>
    <property type="molecule type" value="Genomic_DNA"/>
</dbReference>
<gene>
    <name evidence="1" type="ORF">ACOLOM_LOCUS10636</name>
</gene>
<reference evidence="1" key="1">
    <citation type="submission" date="2021-06" db="EMBL/GenBank/DDBJ databases">
        <authorList>
            <person name="Kallberg Y."/>
            <person name="Tangrot J."/>
            <person name="Rosling A."/>
        </authorList>
    </citation>
    <scope>NUCLEOTIDE SEQUENCE</scope>
    <source>
        <strain evidence="1">CL356</strain>
    </source>
</reference>
<organism evidence="1 2">
    <name type="scientific">Acaulospora colombiana</name>
    <dbReference type="NCBI Taxonomy" id="27376"/>
    <lineage>
        <taxon>Eukaryota</taxon>
        <taxon>Fungi</taxon>
        <taxon>Fungi incertae sedis</taxon>
        <taxon>Mucoromycota</taxon>
        <taxon>Glomeromycotina</taxon>
        <taxon>Glomeromycetes</taxon>
        <taxon>Diversisporales</taxon>
        <taxon>Acaulosporaceae</taxon>
        <taxon>Acaulospora</taxon>
    </lineage>
</organism>
<evidence type="ECO:0000313" key="1">
    <source>
        <dbReference type="EMBL" id="CAG8710322.1"/>
    </source>
</evidence>
<evidence type="ECO:0000313" key="2">
    <source>
        <dbReference type="Proteomes" id="UP000789525"/>
    </source>
</evidence>
<proteinExistence type="predicted"/>
<dbReference type="Proteomes" id="UP000789525">
    <property type="component" value="Unassembled WGS sequence"/>
</dbReference>
<accession>A0ACA9PIS3</accession>
<protein>
    <submittedName>
        <fullName evidence="1">14024_t:CDS:1</fullName>
    </submittedName>
</protein>
<feature type="non-terminal residue" evidence="1">
    <location>
        <position position="1"/>
    </location>
</feature>